<organism evidence="7 8">
    <name type="scientific">Thermomonas fusca</name>
    <dbReference type="NCBI Taxonomy" id="215690"/>
    <lineage>
        <taxon>Bacteria</taxon>
        <taxon>Pseudomonadati</taxon>
        <taxon>Pseudomonadota</taxon>
        <taxon>Gammaproteobacteria</taxon>
        <taxon>Lysobacterales</taxon>
        <taxon>Lysobacteraceae</taxon>
        <taxon>Thermomonas</taxon>
    </lineage>
</organism>
<dbReference type="InterPro" id="IPR014162">
    <property type="entry name" value="CpoB_C"/>
</dbReference>
<keyword evidence="2" id="KW-0574">Periplasm</keyword>
<comment type="similarity">
    <text evidence="2">Belongs to the CpoB family.</text>
</comment>
<evidence type="ECO:0000259" key="5">
    <source>
        <dbReference type="Pfam" id="PF13525"/>
    </source>
</evidence>
<evidence type="ECO:0000313" key="7">
    <source>
        <dbReference type="EMBL" id="TLX23158.1"/>
    </source>
</evidence>
<keyword evidence="3" id="KW-0802">TPR repeat</keyword>
<evidence type="ECO:0000256" key="3">
    <source>
        <dbReference type="PROSITE-ProRule" id="PRU00339"/>
    </source>
</evidence>
<feature type="domain" description="YbgF trimerisation" evidence="6">
    <location>
        <begin position="25"/>
        <end position="98"/>
    </location>
</feature>
<dbReference type="AlphaFoldDB" id="A0A5R9PK91"/>
<feature type="signal peptide" evidence="2">
    <location>
        <begin position="1"/>
        <end position="21"/>
    </location>
</feature>
<accession>A0A5R9PK91</accession>
<dbReference type="Pfam" id="PF16331">
    <property type="entry name" value="TolA_bind_tri"/>
    <property type="match status" value="1"/>
</dbReference>
<dbReference type="Gene3D" id="1.20.5.110">
    <property type="match status" value="1"/>
</dbReference>
<dbReference type="Proteomes" id="UP000308508">
    <property type="component" value="Unassembled WGS sequence"/>
</dbReference>
<evidence type="ECO:0000256" key="4">
    <source>
        <dbReference type="SAM" id="MobiDB-lite"/>
    </source>
</evidence>
<dbReference type="InterPro" id="IPR039565">
    <property type="entry name" value="BamD-like"/>
</dbReference>
<dbReference type="InterPro" id="IPR011990">
    <property type="entry name" value="TPR-like_helical_dom_sf"/>
</dbReference>
<feature type="coiled-coil region" evidence="2">
    <location>
        <begin position="50"/>
        <end position="84"/>
    </location>
</feature>
<evidence type="ECO:0000256" key="2">
    <source>
        <dbReference type="HAMAP-Rule" id="MF_02066"/>
    </source>
</evidence>
<gene>
    <name evidence="7" type="primary">ybgF</name>
    <name evidence="2" type="synonym">cpoB</name>
    <name evidence="7" type="ORF">E5S66_03820</name>
</gene>
<dbReference type="EMBL" id="SROY01000001">
    <property type="protein sequence ID" value="TLX23158.1"/>
    <property type="molecule type" value="Genomic_DNA"/>
</dbReference>
<feature type="chain" id="PRO_5024516581" description="Cell division coordinator CpoB" evidence="2">
    <location>
        <begin position="22"/>
        <end position="255"/>
    </location>
</feature>
<name>A0A5R9PK91_9GAMM</name>
<comment type="function">
    <text evidence="2">Mediates coordination of peptidoglycan synthesis and outer membrane constriction during cell division.</text>
</comment>
<dbReference type="GO" id="GO:0030288">
    <property type="term" value="C:outer membrane-bounded periplasmic space"/>
    <property type="evidence" value="ECO:0007669"/>
    <property type="project" value="UniProtKB-UniRule"/>
</dbReference>
<dbReference type="Pfam" id="PF13525">
    <property type="entry name" value="YfiO"/>
    <property type="match status" value="1"/>
</dbReference>
<dbReference type="InterPro" id="IPR019734">
    <property type="entry name" value="TPR_rpt"/>
</dbReference>
<dbReference type="NCBIfam" id="TIGR02795">
    <property type="entry name" value="tol_pal_ybgF"/>
    <property type="match status" value="1"/>
</dbReference>
<keyword evidence="2" id="KW-0132">Cell division</keyword>
<dbReference type="STRING" id="1123377.GCA_000423885_00992"/>
<evidence type="ECO:0000256" key="1">
    <source>
        <dbReference type="ARBA" id="ARBA00022729"/>
    </source>
</evidence>
<comment type="subcellular location">
    <subcellularLocation>
        <location evidence="2">Periplasm</location>
    </subcellularLocation>
</comment>
<dbReference type="RefSeq" id="WP_138347619.1">
    <property type="nucleotide sequence ID" value="NZ_SROY01000001.1"/>
</dbReference>
<evidence type="ECO:0000313" key="8">
    <source>
        <dbReference type="Proteomes" id="UP000308508"/>
    </source>
</evidence>
<comment type="caution">
    <text evidence="7">The sequence shown here is derived from an EMBL/GenBank/DDBJ whole genome shotgun (WGS) entry which is preliminary data.</text>
</comment>
<dbReference type="SUPFAM" id="SSF48452">
    <property type="entry name" value="TPR-like"/>
    <property type="match status" value="1"/>
</dbReference>
<protein>
    <recommendedName>
        <fullName evidence="2">Cell division coordinator CpoB</fullName>
    </recommendedName>
</protein>
<dbReference type="HAMAP" id="MF_02066">
    <property type="entry name" value="CpoB"/>
    <property type="match status" value="1"/>
</dbReference>
<dbReference type="InterPro" id="IPR034706">
    <property type="entry name" value="CpoB"/>
</dbReference>
<dbReference type="GO" id="GO:0070206">
    <property type="term" value="P:protein trimerization"/>
    <property type="evidence" value="ECO:0007669"/>
    <property type="project" value="InterPro"/>
</dbReference>
<feature type="domain" description="Outer membrane lipoprotein BamD-like" evidence="5">
    <location>
        <begin position="127"/>
        <end position="246"/>
    </location>
</feature>
<feature type="region of interest" description="Disordered" evidence="4">
    <location>
        <begin position="93"/>
        <end position="114"/>
    </location>
</feature>
<dbReference type="PROSITE" id="PS50005">
    <property type="entry name" value="TPR"/>
    <property type="match status" value="1"/>
</dbReference>
<reference evidence="7 8" key="1">
    <citation type="submission" date="2019-04" db="EMBL/GenBank/DDBJ databases">
        <authorList>
            <person name="Grouzdev D.S."/>
            <person name="Nazina T.N."/>
        </authorList>
    </citation>
    <scope>NUCLEOTIDE SEQUENCE [LARGE SCALE GENOMIC DNA]</scope>
    <source>
        <strain evidence="7 8">SHC 3-19</strain>
    </source>
</reference>
<dbReference type="GO" id="GO:0043093">
    <property type="term" value="P:FtsZ-dependent cytokinesis"/>
    <property type="evidence" value="ECO:0007669"/>
    <property type="project" value="UniProtKB-UniRule"/>
</dbReference>
<dbReference type="InterPro" id="IPR032519">
    <property type="entry name" value="YbgF_tri"/>
</dbReference>
<feature type="repeat" description="TPR" evidence="3">
    <location>
        <begin position="166"/>
        <end position="199"/>
    </location>
</feature>
<keyword evidence="8" id="KW-1185">Reference proteome</keyword>
<dbReference type="Gene3D" id="1.25.40.10">
    <property type="entry name" value="Tetratricopeptide repeat domain"/>
    <property type="match status" value="1"/>
</dbReference>
<keyword evidence="2" id="KW-0131">Cell cycle</keyword>
<keyword evidence="1 2" id="KW-0732">Signal</keyword>
<keyword evidence="2" id="KW-0175">Coiled coil</keyword>
<sequence precursor="true">MRPAILLPLVAMLLASPLAMAQRASLADRVAALEARGAGDQNGVALVNQVSALQAEVQALRGQLEELQQQLEQARQSQRVQYLDLSGRLDRLEGGAPAPASASQPGEPVAVAKPPVALPAPPVAVAQDEQGAYAHAFEALKNGDYVESARRLRDFLAAHPAGQLAPNAIYWLGESYYVTQNYALAADQFRALLDRYPANDKAPGALLKLGLAQSGLRQNEAAMATLRQVAQRYPGSDAARIADDRLRSMQLAGNR</sequence>
<evidence type="ECO:0000259" key="6">
    <source>
        <dbReference type="Pfam" id="PF16331"/>
    </source>
</evidence>
<proteinExistence type="inferred from homology"/>
<feature type="compositionally biased region" description="Low complexity" evidence="4">
    <location>
        <begin position="94"/>
        <end position="114"/>
    </location>
</feature>